<feature type="transmembrane region" description="Helical" evidence="7">
    <location>
        <begin position="328"/>
        <end position="344"/>
    </location>
</feature>
<dbReference type="Pfam" id="PF00664">
    <property type="entry name" value="ABC_membrane"/>
    <property type="match status" value="1"/>
</dbReference>
<dbReference type="GO" id="GO:0015421">
    <property type="term" value="F:ABC-type oligopeptide transporter activity"/>
    <property type="evidence" value="ECO:0007669"/>
    <property type="project" value="TreeGrafter"/>
</dbReference>
<dbReference type="GO" id="GO:0016887">
    <property type="term" value="F:ATP hydrolysis activity"/>
    <property type="evidence" value="ECO:0007669"/>
    <property type="project" value="InterPro"/>
</dbReference>
<dbReference type="eggNOG" id="COG2274">
    <property type="taxonomic scope" value="Bacteria"/>
</dbReference>
<evidence type="ECO:0000256" key="5">
    <source>
        <dbReference type="ARBA" id="ARBA00022989"/>
    </source>
</evidence>
<dbReference type="PROSITE" id="PS50893">
    <property type="entry name" value="ABC_TRANSPORTER_2"/>
    <property type="match status" value="1"/>
</dbReference>
<dbReference type="Pfam" id="PF00005">
    <property type="entry name" value="ABC_tran"/>
    <property type="match status" value="1"/>
</dbReference>
<keyword evidence="3" id="KW-0547">Nucleotide-binding</keyword>
<dbReference type="SMART" id="SM00382">
    <property type="entry name" value="AAA"/>
    <property type="match status" value="1"/>
</dbReference>
<evidence type="ECO:0000259" key="9">
    <source>
        <dbReference type="PROSITE" id="PS50929"/>
    </source>
</evidence>
<evidence type="ECO:0000259" key="8">
    <source>
        <dbReference type="PROSITE" id="PS50893"/>
    </source>
</evidence>
<name>C1A9X4_GEMAT</name>
<accession>C1A9X4</accession>
<dbReference type="STRING" id="379066.GAU_2530"/>
<dbReference type="InterPro" id="IPR003439">
    <property type="entry name" value="ABC_transporter-like_ATP-bd"/>
</dbReference>
<dbReference type="InterPro" id="IPR027417">
    <property type="entry name" value="P-loop_NTPase"/>
</dbReference>
<dbReference type="Proteomes" id="UP000002209">
    <property type="component" value="Chromosome"/>
</dbReference>
<dbReference type="InterPro" id="IPR011527">
    <property type="entry name" value="ABC1_TM_dom"/>
</dbReference>
<dbReference type="SUPFAM" id="SSF90123">
    <property type="entry name" value="ABC transporter transmembrane region"/>
    <property type="match status" value="1"/>
</dbReference>
<evidence type="ECO:0000256" key="7">
    <source>
        <dbReference type="SAM" id="Phobius"/>
    </source>
</evidence>
<dbReference type="InterPro" id="IPR036640">
    <property type="entry name" value="ABC1_TM_sf"/>
</dbReference>
<proteinExistence type="predicted"/>
<evidence type="ECO:0000256" key="2">
    <source>
        <dbReference type="ARBA" id="ARBA00022692"/>
    </source>
</evidence>
<dbReference type="PANTHER" id="PTHR43394">
    <property type="entry name" value="ATP-DEPENDENT PERMEASE MDL1, MITOCHONDRIAL"/>
    <property type="match status" value="1"/>
</dbReference>
<evidence type="ECO:0000256" key="6">
    <source>
        <dbReference type="ARBA" id="ARBA00023136"/>
    </source>
</evidence>
<feature type="transmembrane region" description="Helical" evidence="7">
    <location>
        <begin position="304"/>
        <end position="322"/>
    </location>
</feature>
<evidence type="ECO:0000256" key="3">
    <source>
        <dbReference type="ARBA" id="ARBA00022741"/>
    </source>
</evidence>
<dbReference type="AlphaFoldDB" id="C1A9X4"/>
<dbReference type="GO" id="GO:0005524">
    <property type="term" value="F:ATP binding"/>
    <property type="evidence" value="ECO:0007669"/>
    <property type="project" value="UniProtKB-KW"/>
</dbReference>
<feature type="domain" description="ABC transmembrane type-1" evidence="9">
    <location>
        <begin position="191"/>
        <end position="472"/>
    </location>
</feature>
<feature type="domain" description="ABC transporter" evidence="8">
    <location>
        <begin position="506"/>
        <end position="741"/>
    </location>
</feature>
<dbReference type="InterPro" id="IPR003593">
    <property type="entry name" value="AAA+_ATPase"/>
</dbReference>
<gene>
    <name evidence="10" type="ordered locus">GAU_2530</name>
</gene>
<comment type="subcellular location">
    <subcellularLocation>
        <location evidence="1">Cell membrane</location>
        <topology evidence="1">Multi-pass membrane protein</topology>
    </subcellularLocation>
</comment>
<feature type="transmembrane region" description="Helical" evidence="7">
    <location>
        <begin position="193"/>
        <end position="215"/>
    </location>
</feature>
<protein>
    <submittedName>
        <fullName evidence="10">ABC transporter ATP-binding/permease protein</fullName>
    </submittedName>
</protein>
<evidence type="ECO:0000256" key="4">
    <source>
        <dbReference type="ARBA" id="ARBA00022840"/>
    </source>
</evidence>
<dbReference type="PANTHER" id="PTHR43394:SF4">
    <property type="entry name" value="TOXIN SECRETION ABC TRANSPORTER ATP-BINDING PROTEIN"/>
    <property type="match status" value="1"/>
</dbReference>
<dbReference type="Gene3D" id="3.40.50.300">
    <property type="entry name" value="P-loop containing nucleotide triphosphate hydrolases"/>
    <property type="match status" value="1"/>
</dbReference>
<dbReference type="EMBL" id="AP009153">
    <property type="protein sequence ID" value="BAH39572.1"/>
    <property type="molecule type" value="Genomic_DNA"/>
</dbReference>
<keyword evidence="2 7" id="KW-0812">Transmembrane</keyword>
<keyword evidence="4 10" id="KW-0067">ATP-binding</keyword>
<organism evidence="10 11">
    <name type="scientific">Gemmatimonas aurantiaca (strain DSM 14586 / JCM 11422 / NBRC 100505 / T-27)</name>
    <dbReference type="NCBI Taxonomy" id="379066"/>
    <lineage>
        <taxon>Bacteria</taxon>
        <taxon>Pseudomonadati</taxon>
        <taxon>Gemmatimonadota</taxon>
        <taxon>Gemmatimonadia</taxon>
        <taxon>Gemmatimonadales</taxon>
        <taxon>Gemmatimonadaceae</taxon>
        <taxon>Gemmatimonas</taxon>
    </lineage>
</organism>
<dbReference type="HOGENOM" id="CLU_000604_60_0_0"/>
<dbReference type="GO" id="GO:0005886">
    <property type="term" value="C:plasma membrane"/>
    <property type="evidence" value="ECO:0007669"/>
    <property type="project" value="UniProtKB-SubCell"/>
</dbReference>
<dbReference type="Gene3D" id="1.20.1560.10">
    <property type="entry name" value="ABC transporter type 1, transmembrane domain"/>
    <property type="match status" value="1"/>
</dbReference>
<evidence type="ECO:0000313" key="10">
    <source>
        <dbReference type="EMBL" id="BAH39572.1"/>
    </source>
</evidence>
<keyword evidence="6 7" id="KW-0472">Membrane</keyword>
<dbReference type="InterPro" id="IPR039421">
    <property type="entry name" value="Type_1_exporter"/>
</dbReference>
<dbReference type="PROSITE" id="PS50929">
    <property type="entry name" value="ABC_TM1F"/>
    <property type="match status" value="1"/>
</dbReference>
<keyword evidence="11" id="KW-1185">Reference proteome</keyword>
<feature type="transmembrane region" description="Helical" evidence="7">
    <location>
        <begin position="227"/>
        <end position="249"/>
    </location>
</feature>
<feature type="transmembrane region" description="Helical" evidence="7">
    <location>
        <begin position="414"/>
        <end position="436"/>
    </location>
</feature>
<reference evidence="11" key="1">
    <citation type="submission" date="2006-03" db="EMBL/GenBank/DDBJ databases">
        <title>Complete genome sequence of Gemmatimonas aurantiaca T-27 that represents a novel phylum Gemmatimonadetes.</title>
        <authorList>
            <person name="Takasaki K."/>
            <person name="Ichikawa N."/>
            <person name="Miura H."/>
            <person name="Matsushita S."/>
            <person name="Watanabe Y."/>
            <person name="Oguchi A."/>
            <person name="Ankai A."/>
            <person name="Yashiro I."/>
            <person name="Takahashi M."/>
            <person name="Terui Y."/>
            <person name="Fukui S."/>
            <person name="Yokoyama H."/>
            <person name="Tanikawa S."/>
            <person name="Hanada S."/>
            <person name="Kamagata Y."/>
            <person name="Fujita N."/>
        </authorList>
    </citation>
    <scope>NUCLEOTIDE SEQUENCE [LARGE SCALE GENOMIC DNA]</scope>
    <source>
        <strain evidence="11">T-27 / DSM 14586 / JCM 11422 / NBRC 100505</strain>
    </source>
</reference>
<dbReference type="KEGG" id="gau:GAU_2530"/>
<dbReference type="SUPFAM" id="SSF52540">
    <property type="entry name" value="P-loop containing nucleoside triphosphate hydrolases"/>
    <property type="match status" value="1"/>
</dbReference>
<sequence>MTDVSPASMSAQATRINQLIAEALDLDVDQAHWRAITRQIQPDDPLPARIRSIGGAIDVGYLDRDLTAEQVREAVLDPQAPLVLLCVGGDDAVVVRRDLSGAATAVRVMRSGGEHAIHGSPKELADAVLRECGQRGRVPALAPMALRSAGSIRGDGAPHSPMHTHEDEELLHLNPVDRTIALLSRERREILTVFFYATLAGGLSLILPLAVGGIVQLVQGRLFLQPVVVLISLVILGTIIAGVLQIGILRVGERIQQRVFARMAMEFAFRIPRMKYGASLETNLPEKMNRLFEAVAIQKALQKLLIDVPTALLTVAFSLILLTFYSPWFSVFAIVVVFILYLIIKWTGPEGMSTSIDESKYKYKAVHLLQEIARAMHAFKYAGDSTLPVEKMDGVVTSYIHYRKKHFAVLVKQTIALIGFKTFITAAVLILGAALVQTNQMLLGQFVAAEVVIVTVLVGVEKIINSLATVYDMLTSVDKAGHVSDLPLEARGGLAPTHDPSKGIAIEARDVRYRYPGAPHPSVAGVSVRIEPGQRVGIMGVDGSGRSTLLKLLGGLIEDYDGTLRFDGVTLRDLDRPALRTRVGQMLSWSDLFDGSVEENVSVGRLHITPRDVQQALDDLDINDAVQLLPQGIRTEITNGGRNLPAHLANKLLIAQGIVGNPRLVVLDDFFQNLDATSRSHIIRLLTDRSRPWTVLAVSHDPQMLSAFDRVLIVENGRIMCEGSFSELRQDAVCRNLLHEFANDFTSGGA</sequence>
<evidence type="ECO:0000313" key="11">
    <source>
        <dbReference type="Proteomes" id="UP000002209"/>
    </source>
</evidence>
<keyword evidence="5 7" id="KW-1133">Transmembrane helix</keyword>
<evidence type="ECO:0000256" key="1">
    <source>
        <dbReference type="ARBA" id="ARBA00004651"/>
    </source>
</evidence>